<dbReference type="SUPFAM" id="SSF48371">
    <property type="entry name" value="ARM repeat"/>
    <property type="match status" value="1"/>
</dbReference>
<feature type="region of interest" description="Disordered" evidence="4">
    <location>
        <begin position="775"/>
        <end position="795"/>
    </location>
</feature>
<dbReference type="Pfam" id="PF08167">
    <property type="entry name" value="RIX1"/>
    <property type="match status" value="1"/>
</dbReference>
<accession>A0ABD3GEH7</accession>
<dbReference type="AlphaFoldDB" id="A0ABD3GEH7"/>
<proteinExistence type="inferred from homology"/>
<evidence type="ECO:0000259" key="5">
    <source>
        <dbReference type="Pfam" id="PF08167"/>
    </source>
</evidence>
<organism evidence="6 7">
    <name type="scientific">Riccia sorocarpa</name>
    <dbReference type="NCBI Taxonomy" id="122646"/>
    <lineage>
        <taxon>Eukaryota</taxon>
        <taxon>Viridiplantae</taxon>
        <taxon>Streptophyta</taxon>
        <taxon>Embryophyta</taxon>
        <taxon>Marchantiophyta</taxon>
        <taxon>Marchantiopsida</taxon>
        <taxon>Marchantiidae</taxon>
        <taxon>Marchantiales</taxon>
        <taxon>Ricciaceae</taxon>
        <taxon>Riccia</taxon>
    </lineage>
</organism>
<protein>
    <recommendedName>
        <fullName evidence="5">Pre-rRNA-processing protein RIX1 N-terminal domain-containing protein</fullName>
    </recommendedName>
</protein>
<feature type="domain" description="Pre-rRNA-processing protein RIX1 N-terminal" evidence="5">
    <location>
        <begin position="35"/>
        <end position="226"/>
    </location>
</feature>
<dbReference type="GO" id="GO:0005634">
    <property type="term" value="C:nucleus"/>
    <property type="evidence" value="ECO:0007669"/>
    <property type="project" value="UniProtKB-SubCell"/>
</dbReference>
<dbReference type="Proteomes" id="UP001633002">
    <property type="component" value="Unassembled WGS sequence"/>
</dbReference>
<dbReference type="EMBL" id="JBJQOH010000008">
    <property type="protein sequence ID" value="KAL3676981.1"/>
    <property type="molecule type" value="Genomic_DNA"/>
</dbReference>
<dbReference type="PANTHER" id="PTHR34105">
    <property type="entry name" value="PROLINE-, GLUTAMIC ACID- AND LEUCINE-RICH PROTEIN 1"/>
    <property type="match status" value="1"/>
</dbReference>
<feature type="region of interest" description="Disordered" evidence="4">
    <location>
        <begin position="472"/>
        <end position="528"/>
    </location>
</feature>
<name>A0ABD3GEH7_9MARC</name>
<dbReference type="InterPro" id="IPR011989">
    <property type="entry name" value="ARM-like"/>
</dbReference>
<evidence type="ECO:0000256" key="2">
    <source>
        <dbReference type="ARBA" id="ARBA00010511"/>
    </source>
</evidence>
<gene>
    <name evidence="6" type="ORF">R1sor_026929</name>
</gene>
<evidence type="ECO:0000256" key="1">
    <source>
        <dbReference type="ARBA" id="ARBA00004123"/>
    </source>
</evidence>
<keyword evidence="3" id="KW-0539">Nucleus</keyword>
<feature type="compositionally biased region" description="Polar residues" evidence="4">
    <location>
        <begin position="484"/>
        <end position="502"/>
    </location>
</feature>
<keyword evidence="7" id="KW-1185">Reference proteome</keyword>
<dbReference type="InterPro" id="IPR012583">
    <property type="entry name" value="RIX1_N"/>
</dbReference>
<dbReference type="Gene3D" id="1.25.10.10">
    <property type="entry name" value="Leucine-rich Repeat Variant"/>
    <property type="match status" value="1"/>
</dbReference>
<dbReference type="InterPro" id="IPR016024">
    <property type="entry name" value="ARM-type_fold"/>
</dbReference>
<comment type="similarity">
    <text evidence="2">Belongs to the RIX1/PELP1 family.</text>
</comment>
<reference evidence="6 7" key="1">
    <citation type="submission" date="2024-09" db="EMBL/GenBank/DDBJ databases">
        <title>Chromosome-scale assembly of Riccia sorocarpa.</title>
        <authorList>
            <person name="Paukszto L."/>
        </authorList>
    </citation>
    <scope>NUCLEOTIDE SEQUENCE [LARGE SCALE GENOMIC DNA]</scope>
    <source>
        <strain evidence="6">LP-2024</strain>
        <tissue evidence="6">Aerial parts of the thallus</tissue>
    </source>
</reference>
<dbReference type="PANTHER" id="PTHR34105:SF1">
    <property type="entry name" value="PROLINE-, GLUTAMIC ACID- AND LEUCINE-RICH PROTEIN 1"/>
    <property type="match status" value="1"/>
</dbReference>
<comment type="subcellular location">
    <subcellularLocation>
        <location evidence="1">Nucleus</location>
    </subcellularLocation>
</comment>
<sequence length="980" mass="103653">MAFDEVLFNMYDLRLKHRLLHSIMMAHLPDEKQLPRSPAQLSIAVAAIRRHHLLSETPAAGPTGKSGESRKSVVDTWVDHLLGLLCSTVAENRWAGLCLLGVTSQECSRQRFLESYSSWFQKLLVPLKSTDPVFIRAAACASLTDLLTRLGTLVEYAGVRRDGAALISKLAQPVLQILGDKDSSGIWNEAIDLLASILRCFPACLRQQTNNLESLLVARLMDAESSSLSQKCALCLALLPKAHGDATMWSSMIRRILIATNTELEYAFSGMEDVASAEDALATLLPLGQDPPWPLGGPSVAANASAQAAKSYWQQLVPRVSSLLQCCQYLLTNPYPVPVPVPVKSLLALAARMLRVDGSRVAVPSTMSAAVSSVHQVSLCSELPALHLSALDLLTALLCGVRSQLLSHSGEVVRLVSDYFRRCGSAAPVLRVKLYDFTRHLFVAMGAGMASALAPAVVGSALSDLKGSTSGMSAFSPKAARTPRMNNTGWTSGNAQWGGQNTNHRKRKEPGGGISNDQSNGTPEAANNLGEGAATAAVQIAALRALEALLTSGGALLPDRWRAEVDAVLASVAMGAATGTASLIFEEDSTYLDGGAPGSSAAFQVAAYRALLSSLLSPCCHRPPYLAQGLAIFRKGRLEAGSEVAEVCAHALLALEPLIHPRCLPPIGAIPAGLATGRALSSGGIVPHLQRPGKPVAATGNMSVVPAANTAISFVPPALKIGQLAMDPWAEVDTWLGYGEDFGEEDGLFYEDDSMLVDEFSGGLESDAGANAVGYYEQQNGNGGHGISAKDGETNGENTARQLEERKMSSLTGHDSQIRSESGSGCELAASQAALERDVMLEQGEVYRDHAAELAAAPTETTGVDRGESPSKKEDVLFSSQLQTLDYVKDDNPLGNETDTGGRIAGVESVQSEIKEVTEAELEGRTDNLNRTFPSLSESKGTAVSTFQYSGPAVDVDVGSESDSDGVLPDIIDGDPDSDD</sequence>
<evidence type="ECO:0000313" key="6">
    <source>
        <dbReference type="EMBL" id="KAL3676981.1"/>
    </source>
</evidence>
<evidence type="ECO:0000256" key="3">
    <source>
        <dbReference type="ARBA" id="ARBA00023242"/>
    </source>
</evidence>
<comment type="caution">
    <text evidence="6">The sequence shown here is derived from an EMBL/GenBank/DDBJ whole genome shotgun (WGS) entry which is preliminary data.</text>
</comment>
<evidence type="ECO:0000313" key="7">
    <source>
        <dbReference type="Proteomes" id="UP001633002"/>
    </source>
</evidence>
<feature type="region of interest" description="Disordered" evidence="4">
    <location>
        <begin position="953"/>
        <end position="980"/>
    </location>
</feature>
<evidence type="ECO:0000256" key="4">
    <source>
        <dbReference type="SAM" id="MobiDB-lite"/>
    </source>
</evidence>